<keyword evidence="2" id="KW-1185">Reference proteome</keyword>
<evidence type="ECO:0000313" key="2">
    <source>
        <dbReference type="Proteomes" id="UP001201980"/>
    </source>
</evidence>
<name>A0AAD5RVE3_9PEZI</name>
<proteinExistence type="predicted"/>
<dbReference type="InterPro" id="IPR027706">
    <property type="entry name" value="PGP_Pase"/>
</dbReference>
<dbReference type="InterPro" id="IPR036412">
    <property type="entry name" value="HAD-like_sf"/>
</dbReference>
<dbReference type="FunFam" id="3.40.50.1000:FF:000165">
    <property type="entry name" value="HAD superfamily phosphatase"/>
    <property type="match status" value="1"/>
</dbReference>
<dbReference type="Pfam" id="PF09419">
    <property type="entry name" value="PGP_phosphatase"/>
    <property type="match status" value="1"/>
</dbReference>
<protein>
    <recommendedName>
        <fullName evidence="3">Phosphatidylglycerophosphatase GEP4, mitochondrial</fullName>
    </recommendedName>
</protein>
<comment type="caution">
    <text evidence="1">The sequence shown here is derived from an EMBL/GenBank/DDBJ whole genome shotgun (WGS) entry which is preliminary data.</text>
</comment>
<accession>A0AAD5RVE3</accession>
<dbReference type="InterPro" id="IPR023214">
    <property type="entry name" value="HAD_sf"/>
</dbReference>
<dbReference type="Gene3D" id="3.40.50.1000">
    <property type="entry name" value="HAD superfamily/HAD-like"/>
    <property type="match status" value="1"/>
</dbReference>
<dbReference type="SUPFAM" id="SSF56784">
    <property type="entry name" value="HAD-like"/>
    <property type="match status" value="1"/>
</dbReference>
<dbReference type="AlphaFoldDB" id="A0AAD5RVE3"/>
<evidence type="ECO:0000313" key="1">
    <source>
        <dbReference type="EMBL" id="KAJ2904303.1"/>
    </source>
</evidence>
<reference evidence="1" key="1">
    <citation type="submission" date="2022-07" db="EMBL/GenBank/DDBJ databases">
        <title>Draft genome sequence of Zalerion maritima ATCC 34329, a (micro)plastics degrading marine fungus.</title>
        <authorList>
            <person name="Paco A."/>
            <person name="Goncalves M.F.M."/>
            <person name="Rocha-Santos T.A.P."/>
            <person name="Alves A."/>
        </authorList>
    </citation>
    <scope>NUCLEOTIDE SEQUENCE</scope>
    <source>
        <strain evidence="1">ATCC 34329</strain>
    </source>
</reference>
<sequence length="250" mass="28164">MNLNLSASLNVFRLLMQPQLCLPHATISTFRELPVPLEQAFKAREDKPAIKAVVLDKDDCFALPDSNEIYGAYEEKFKTLKEAYPGRCLLIVSNTAGAKSWDPNRKLATELEKATGVPVLSHSSKKPGCGEEIMEYFRQHPETGVKGPRDIAVVGDRLMTDMVLANMMGSWGVWVRDGVVPLEGKSMVRMPNRNSKRTKAHRWDEEEQRIKAANNFRISFHVLNDILPLSLLLEALRQEIREVPSNNHTG</sequence>
<dbReference type="GO" id="GO:0008962">
    <property type="term" value="F:phosphatidylglycerophosphatase activity"/>
    <property type="evidence" value="ECO:0007669"/>
    <property type="project" value="InterPro"/>
</dbReference>
<evidence type="ECO:0008006" key="3">
    <source>
        <dbReference type="Google" id="ProtNLM"/>
    </source>
</evidence>
<dbReference type="NCBIfam" id="TIGR01668">
    <property type="entry name" value="YqeG_hyp_ppase"/>
    <property type="match status" value="1"/>
</dbReference>
<dbReference type="Proteomes" id="UP001201980">
    <property type="component" value="Unassembled WGS sequence"/>
</dbReference>
<organism evidence="1 2">
    <name type="scientific">Zalerion maritima</name>
    <dbReference type="NCBI Taxonomy" id="339359"/>
    <lineage>
        <taxon>Eukaryota</taxon>
        <taxon>Fungi</taxon>
        <taxon>Dikarya</taxon>
        <taxon>Ascomycota</taxon>
        <taxon>Pezizomycotina</taxon>
        <taxon>Sordariomycetes</taxon>
        <taxon>Lulworthiomycetidae</taxon>
        <taxon>Lulworthiales</taxon>
        <taxon>Lulworthiaceae</taxon>
        <taxon>Zalerion</taxon>
    </lineage>
</organism>
<dbReference type="EMBL" id="JAKWBI020000057">
    <property type="protein sequence ID" value="KAJ2904303.1"/>
    <property type="molecule type" value="Genomic_DNA"/>
</dbReference>
<dbReference type="InterPro" id="IPR010021">
    <property type="entry name" value="PGPP1/Gep4"/>
</dbReference>
<gene>
    <name evidence="1" type="ORF">MKZ38_008362</name>
</gene>